<dbReference type="InParanoid" id="A0A0C2TFR3"/>
<accession>A0A0C2TFR3</accession>
<protein>
    <submittedName>
        <fullName evidence="2">Uncharacterized protein</fullName>
    </submittedName>
</protein>
<keyword evidence="3" id="KW-1185">Reference proteome</keyword>
<feature type="region of interest" description="Disordered" evidence="1">
    <location>
        <begin position="1"/>
        <end position="46"/>
    </location>
</feature>
<dbReference type="Proteomes" id="UP000054549">
    <property type="component" value="Unassembled WGS sequence"/>
</dbReference>
<organism evidence="2 3">
    <name type="scientific">Amanita muscaria (strain Koide BX008)</name>
    <dbReference type="NCBI Taxonomy" id="946122"/>
    <lineage>
        <taxon>Eukaryota</taxon>
        <taxon>Fungi</taxon>
        <taxon>Dikarya</taxon>
        <taxon>Basidiomycota</taxon>
        <taxon>Agaricomycotina</taxon>
        <taxon>Agaricomycetes</taxon>
        <taxon>Agaricomycetidae</taxon>
        <taxon>Agaricales</taxon>
        <taxon>Pluteineae</taxon>
        <taxon>Amanitaceae</taxon>
        <taxon>Amanita</taxon>
    </lineage>
</organism>
<proteinExistence type="predicted"/>
<evidence type="ECO:0000313" key="3">
    <source>
        <dbReference type="Proteomes" id="UP000054549"/>
    </source>
</evidence>
<gene>
    <name evidence="2" type="ORF">M378DRAFT_10588</name>
</gene>
<sequence length="403" mass="45395">MSTPSEPRRSSRLSAKNPPKKPKPSRTPRAKKGDSQPPSRPTGQGTGMLYLRVHRAHLYRLPAVTADQPNPDPLEPLPGTTGHLNVIIASPADLHPFAGDTVDWLIKVARFIFEPLGTGSLLTFTTNTLEWWLDRDRDLTWRPVVPGEQLTATIYEFHPNNAPIMLTKMSLRQMTSVTTDTSKPQAETFRNAVNARDGACIISTYPGPTIASHLAPKRLGDAGVQSVIQRFTVSHPPVNRYHPTIGVRLLQALDSRVDNYELGFWNYGPDQYVIHSFCDVALNILGLEPRIPTVPILHDYQITLTSHDGSLLPSVGMFNWHYLQCVLKRFATDEYKQIEGITYFTVPFRTEDDDEGDFDFDDERNIANPPYPSYPIELAEARMRQQLEDVERNRAIAEWSSSL</sequence>
<feature type="compositionally biased region" description="Basic residues" evidence="1">
    <location>
        <begin position="18"/>
        <end position="30"/>
    </location>
</feature>
<reference evidence="2 3" key="1">
    <citation type="submission" date="2014-04" db="EMBL/GenBank/DDBJ databases">
        <title>Evolutionary Origins and Diversification of the Mycorrhizal Mutualists.</title>
        <authorList>
            <consortium name="DOE Joint Genome Institute"/>
            <consortium name="Mycorrhizal Genomics Consortium"/>
            <person name="Kohler A."/>
            <person name="Kuo A."/>
            <person name="Nagy L.G."/>
            <person name="Floudas D."/>
            <person name="Copeland A."/>
            <person name="Barry K.W."/>
            <person name="Cichocki N."/>
            <person name="Veneault-Fourrey C."/>
            <person name="LaButti K."/>
            <person name="Lindquist E.A."/>
            <person name="Lipzen A."/>
            <person name="Lundell T."/>
            <person name="Morin E."/>
            <person name="Murat C."/>
            <person name="Riley R."/>
            <person name="Ohm R."/>
            <person name="Sun H."/>
            <person name="Tunlid A."/>
            <person name="Henrissat B."/>
            <person name="Grigoriev I.V."/>
            <person name="Hibbett D.S."/>
            <person name="Martin F."/>
        </authorList>
    </citation>
    <scope>NUCLEOTIDE SEQUENCE [LARGE SCALE GENOMIC DNA]</scope>
    <source>
        <strain evidence="2 3">Koide BX008</strain>
    </source>
</reference>
<dbReference type="HOGENOM" id="CLU_046303_1_0_1"/>
<evidence type="ECO:0000313" key="2">
    <source>
        <dbReference type="EMBL" id="KIL65709.1"/>
    </source>
</evidence>
<evidence type="ECO:0000256" key="1">
    <source>
        <dbReference type="SAM" id="MobiDB-lite"/>
    </source>
</evidence>
<dbReference type="OrthoDB" id="3141919at2759"/>
<name>A0A0C2TFR3_AMAMK</name>
<dbReference type="AlphaFoldDB" id="A0A0C2TFR3"/>
<dbReference type="EMBL" id="KN818240">
    <property type="protein sequence ID" value="KIL65709.1"/>
    <property type="molecule type" value="Genomic_DNA"/>
</dbReference>